<dbReference type="Proteomes" id="UP000183567">
    <property type="component" value="Unassembled WGS sequence"/>
</dbReference>
<sequence>MFVRSSAIRWILETSTNPEVVAAAAAMVPLVQWSPKVDISAAYSRLFDTFMLCHHKSEPYVQAMAHLWTQPVNISPHLIEPPISSDARGRLIRNEFTSGCDAWVQFTVTEEEGARQKHKADIYTALRTMGVYGRSGRLSLPDDESLICHGDLRWCHPDGLSPSRAEFDRLVDYLADKVDATECDDLLTLNAMHTLGSPVKRGSYIKVLIRCLGPTRPSRARHVALRAIVDAREELASITSGSMPQGVDAGLLDELSHALLAAVIPNRTQSTSSRHILVYDICYFRLLFALAANDEWRQRLSRHGHVKWCISLVGLLQVSGHNFYIAGIFSRIYPSSRGLSISPRQERWRTLMSTAWKAFDAMEGQDSYGCIDALPALVEATRHSFQDWDNGFPSWELGNLQLVAGSVQRVLVRLRTAVGQADEGLVNAGLPAVQGLYDDLCRMIGYLKGNA</sequence>
<organism evidence="1 2">
    <name type="scientific">Rhizopogon vesiculosus</name>
    <dbReference type="NCBI Taxonomy" id="180088"/>
    <lineage>
        <taxon>Eukaryota</taxon>
        <taxon>Fungi</taxon>
        <taxon>Dikarya</taxon>
        <taxon>Basidiomycota</taxon>
        <taxon>Agaricomycotina</taxon>
        <taxon>Agaricomycetes</taxon>
        <taxon>Agaricomycetidae</taxon>
        <taxon>Boletales</taxon>
        <taxon>Suillineae</taxon>
        <taxon>Rhizopogonaceae</taxon>
        <taxon>Rhizopogon</taxon>
    </lineage>
</organism>
<dbReference type="OrthoDB" id="2671307at2759"/>
<dbReference type="EMBL" id="LVVM01002510">
    <property type="protein sequence ID" value="OJA16572.1"/>
    <property type="molecule type" value="Genomic_DNA"/>
</dbReference>
<evidence type="ECO:0000313" key="2">
    <source>
        <dbReference type="Proteomes" id="UP000183567"/>
    </source>
</evidence>
<protein>
    <submittedName>
        <fullName evidence="1">Uncharacterized protein</fullName>
    </submittedName>
</protein>
<comment type="caution">
    <text evidence="1">The sequence shown here is derived from an EMBL/GenBank/DDBJ whole genome shotgun (WGS) entry which is preliminary data.</text>
</comment>
<reference evidence="1 2" key="1">
    <citation type="submission" date="2016-03" db="EMBL/GenBank/DDBJ databases">
        <title>Comparative genomics of the ectomycorrhizal sister species Rhizopogon vinicolor and Rhizopogon vesiculosus (Basidiomycota: Boletales) reveals a divergence of the mating type B locus.</title>
        <authorList>
            <person name="Mujic A.B."/>
            <person name="Kuo A."/>
            <person name="Tritt A."/>
            <person name="Lipzen A."/>
            <person name="Chen C."/>
            <person name="Johnson J."/>
            <person name="Sharma A."/>
            <person name="Barry K."/>
            <person name="Grigoriev I.V."/>
            <person name="Spatafora J.W."/>
        </authorList>
    </citation>
    <scope>NUCLEOTIDE SEQUENCE [LARGE SCALE GENOMIC DNA]</scope>
    <source>
        <strain evidence="1 2">AM-OR11-056</strain>
    </source>
</reference>
<proteinExistence type="predicted"/>
<accession>A0A1J8QY53</accession>
<name>A0A1J8QY53_9AGAM</name>
<dbReference type="AlphaFoldDB" id="A0A1J8QY53"/>
<keyword evidence="2" id="KW-1185">Reference proteome</keyword>
<gene>
    <name evidence="1" type="ORF">AZE42_03848</name>
</gene>
<evidence type="ECO:0000313" key="1">
    <source>
        <dbReference type="EMBL" id="OJA16572.1"/>
    </source>
</evidence>